<name>A0AAD5R472_PARTN</name>
<dbReference type="Proteomes" id="UP001196413">
    <property type="component" value="Unassembled WGS sequence"/>
</dbReference>
<reference evidence="1" key="1">
    <citation type="submission" date="2021-06" db="EMBL/GenBank/DDBJ databases">
        <title>Parelaphostrongylus tenuis whole genome reference sequence.</title>
        <authorList>
            <person name="Garwood T.J."/>
            <person name="Larsen P.A."/>
            <person name="Fountain-Jones N.M."/>
            <person name="Garbe J.R."/>
            <person name="Macchietto M.G."/>
            <person name="Kania S.A."/>
            <person name="Gerhold R.W."/>
            <person name="Richards J.E."/>
            <person name="Wolf T.M."/>
        </authorList>
    </citation>
    <scope>NUCLEOTIDE SEQUENCE</scope>
    <source>
        <strain evidence="1">MNPRO001-30</strain>
        <tissue evidence="1">Meninges</tissue>
    </source>
</reference>
<comment type="caution">
    <text evidence="1">The sequence shown here is derived from an EMBL/GenBank/DDBJ whole genome shotgun (WGS) entry which is preliminary data.</text>
</comment>
<dbReference type="EMBL" id="JAHQIW010006416">
    <property type="protein sequence ID" value="KAJ1369138.1"/>
    <property type="molecule type" value="Genomic_DNA"/>
</dbReference>
<accession>A0AAD5R472</accession>
<evidence type="ECO:0000313" key="2">
    <source>
        <dbReference type="Proteomes" id="UP001196413"/>
    </source>
</evidence>
<proteinExistence type="predicted"/>
<organism evidence="1 2">
    <name type="scientific">Parelaphostrongylus tenuis</name>
    <name type="common">Meningeal worm</name>
    <dbReference type="NCBI Taxonomy" id="148309"/>
    <lineage>
        <taxon>Eukaryota</taxon>
        <taxon>Metazoa</taxon>
        <taxon>Ecdysozoa</taxon>
        <taxon>Nematoda</taxon>
        <taxon>Chromadorea</taxon>
        <taxon>Rhabditida</taxon>
        <taxon>Rhabditina</taxon>
        <taxon>Rhabditomorpha</taxon>
        <taxon>Strongyloidea</taxon>
        <taxon>Metastrongylidae</taxon>
        <taxon>Parelaphostrongylus</taxon>
    </lineage>
</organism>
<gene>
    <name evidence="1" type="ORF">KIN20_030540</name>
</gene>
<evidence type="ECO:0000313" key="1">
    <source>
        <dbReference type="EMBL" id="KAJ1369138.1"/>
    </source>
</evidence>
<sequence>MILGNFNSVLCTFVTVMMAKLTKRVSSELLLRVFDEWLGLTILGNQSNAPPEKLPPHLKNKFLMNGYNRLVEAYQDDRSKPELRQWGQLSTWLSLNESQLEALSTYGKYGSKFKGRKLVREHSSSVLYCSSFLPQLD</sequence>
<protein>
    <submittedName>
        <fullName evidence="1">Uncharacterized protein</fullName>
    </submittedName>
</protein>
<dbReference type="AlphaFoldDB" id="A0AAD5R472"/>
<keyword evidence="2" id="KW-1185">Reference proteome</keyword>